<name>A0AAV1BAJ6_VICFA</name>
<feature type="signal peptide" evidence="1">
    <location>
        <begin position="1"/>
        <end position="24"/>
    </location>
</feature>
<evidence type="ECO:0000313" key="3">
    <source>
        <dbReference type="Proteomes" id="UP001157006"/>
    </source>
</evidence>
<protein>
    <recommendedName>
        <fullName evidence="4">Transferring glycosyl group transferase</fullName>
    </recommendedName>
</protein>
<keyword evidence="3" id="KW-1185">Reference proteome</keyword>
<dbReference type="PANTHER" id="PTHR33880:SF19">
    <property type="entry name" value="EXPRESSED PROTEIN"/>
    <property type="match status" value="1"/>
</dbReference>
<keyword evidence="1" id="KW-0732">Signal</keyword>
<dbReference type="Proteomes" id="UP001157006">
    <property type="component" value="Chromosome 6"/>
</dbReference>
<dbReference type="PANTHER" id="PTHR33880">
    <property type="entry name" value="EXPRESSED PROTEIN"/>
    <property type="match status" value="1"/>
</dbReference>
<dbReference type="AlphaFoldDB" id="A0AAV1BAJ6"/>
<evidence type="ECO:0000256" key="1">
    <source>
        <dbReference type="SAM" id="SignalP"/>
    </source>
</evidence>
<sequence>MASASEQRICFCLCLFFFLRLSTSTTETPTPAPWPEQFHSELFVKGFGTLRKTDLWYDWPNGRNFNINQHQLGILKYDAEWNNGTSFVYTLDPFNRTCQTLHFDVGILRPNWLEGANYLGQEYADNFLCNVWEKVDFIHYYEDVVTRRPVKWIFYDGMVAHVMTFEVGAVLEDEHWQAPVYCFSKSEPERRIHNIMSSSLLDLEAAIGGGSGFRRTLMSEMRSAARK</sequence>
<evidence type="ECO:0000313" key="2">
    <source>
        <dbReference type="EMBL" id="CAI8619283.1"/>
    </source>
</evidence>
<dbReference type="EMBL" id="OX451741">
    <property type="protein sequence ID" value="CAI8619283.1"/>
    <property type="molecule type" value="Genomic_DNA"/>
</dbReference>
<reference evidence="2 3" key="1">
    <citation type="submission" date="2023-01" db="EMBL/GenBank/DDBJ databases">
        <authorList>
            <person name="Kreplak J."/>
        </authorList>
    </citation>
    <scope>NUCLEOTIDE SEQUENCE [LARGE SCALE GENOMIC DNA]</scope>
</reference>
<gene>
    <name evidence="2" type="ORF">VFH_VI163160</name>
</gene>
<accession>A0AAV1BAJ6</accession>
<organism evidence="2 3">
    <name type="scientific">Vicia faba</name>
    <name type="common">Broad bean</name>
    <name type="synonym">Faba vulgaris</name>
    <dbReference type="NCBI Taxonomy" id="3906"/>
    <lineage>
        <taxon>Eukaryota</taxon>
        <taxon>Viridiplantae</taxon>
        <taxon>Streptophyta</taxon>
        <taxon>Embryophyta</taxon>
        <taxon>Tracheophyta</taxon>
        <taxon>Spermatophyta</taxon>
        <taxon>Magnoliopsida</taxon>
        <taxon>eudicotyledons</taxon>
        <taxon>Gunneridae</taxon>
        <taxon>Pentapetalae</taxon>
        <taxon>rosids</taxon>
        <taxon>fabids</taxon>
        <taxon>Fabales</taxon>
        <taxon>Fabaceae</taxon>
        <taxon>Papilionoideae</taxon>
        <taxon>50 kb inversion clade</taxon>
        <taxon>NPAAA clade</taxon>
        <taxon>Hologalegina</taxon>
        <taxon>IRL clade</taxon>
        <taxon>Fabeae</taxon>
        <taxon>Vicia</taxon>
    </lineage>
</organism>
<dbReference type="InterPro" id="IPR038941">
    <property type="entry name" value="At4g14100-like"/>
</dbReference>
<proteinExistence type="predicted"/>
<evidence type="ECO:0008006" key="4">
    <source>
        <dbReference type="Google" id="ProtNLM"/>
    </source>
</evidence>
<feature type="chain" id="PRO_5043841401" description="Transferring glycosyl group transferase" evidence="1">
    <location>
        <begin position="25"/>
        <end position="227"/>
    </location>
</feature>